<gene>
    <name evidence="1" type="ORF">RchiOBHm_Chr1g0349621</name>
</gene>
<dbReference type="Gramene" id="PRQ57558">
    <property type="protein sequence ID" value="PRQ57558"/>
    <property type="gene ID" value="RchiOBHm_Chr1g0349621"/>
</dbReference>
<dbReference type="AlphaFoldDB" id="A0A2P6SFV7"/>
<protein>
    <submittedName>
        <fullName evidence="1">Uncharacterized protein</fullName>
    </submittedName>
</protein>
<evidence type="ECO:0000313" key="1">
    <source>
        <dbReference type="EMBL" id="PRQ57558.1"/>
    </source>
</evidence>
<sequence>MLSVSGGSILSWIGHDYFVVDDKTAAHHEAVGNLLLQMAVNSYMS</sequence>
<organism evidence="1 2">
    <name type="scientific">Rosa chinensis</name>
    <name type="common">China rose</name>
    <dbReference type="NCBI Taxonomy" id="74649"/>
    <lineage>
        <taxon>Eukaryota</taxon>
        <taxon>Viridiplantae</taxon>
        <taxon>Streptophyta</taxon>
        <taxon>Embryophyta</taxon>
        <taxon>Tracheophyta</taxon>
        <taxon>Spermatophyta</taxon>
        <taxon>Magnoliopsida</taxon>
        <taxon>eudicotyledons</taxon>
        <taxon>Gunneridae</taxon>
        <taxon>Pentapetalae</taxon>
        <taxon>rosids</taxon>
        <taxon>fabids</taxon>
        <taxon>Rosales</taxon>
        <taxon>Rosaceae</taxon>
        <taxon>Rosoideae</taxon>
        <taxon>Rosoideae incertae sedis</taxon>
        <taxon>Rosa</taxon>
    </lineage>
</organism>
<dbReference type="Proteomes" id="UP000238479">
    <property type="component" value="Chromosome 1"/>
</dbReference>
<comment type="caution">
    <text evidence="1">The sequence shown here is derived from an EMBL/GenBank/DDBJ whole genome shotgun (WGS) entry which is preliminary data.</text>
</comment>
<name>A0A2P6SFV7_ROSCH</name>
<reference evidence="1 2" key="1">
    <citation type="journal article" date="2018" name="Nat. Genet.">
        <title>The Rosa genome provides new insights in the design of modern roses.</title>
        <authorList>
            <person name="Bendahmane M."/>
        </authorList>
    </citation>
    <scope>NUCLEOTIDE SEQUENCE [LARGE SCALE GENOMIC DNA]</scope>
    <source>
        <strain evidence="2">cv. Old Blush</strain>
    </source>
</reference>
<dbReference type="EMBL" id="PDCK01000039">
    <property type="protein sequence ID" value="PRQ57558.1"/>
    <property type="molecule type" value="Genomic_DNA"/>
</dbReference>
<accession>A0A2P6SFV7</accession>
<proteinExistence type="predicted"/>
<keyword evidence="2" id="KW-1185">Reference proteome</keyword>
<evidence type="ECO:0000313" key="2">
    <source>
        <dbReference type="Proteomes" id="UP000238479"/>
    </source>
</evidence>